<dbReference type="Gene3D" id="3.40.50.300">
    <property type="entry name" value="P-loop containing nucleotide triphosphate hydrolases"/>
    <property type="match status" value="1"/>
</dbReference>
<dbReference type="AlphaFoldDB" id="A0A8J5X7J9"/>
<evidence type="ECO:0000313" key="4">
    <source>
        <dbReference type="Proteomes" id="UP000751190"/>
    </source>
</evidence>
<dbReference type="GO" id="GO:0008146">
    <property type="term" value="F:sulfotransferase activity"/>
    <property type="evidence" value="ECO:0007669"/>
    <property type="project" value="InterPro"/>
</dbReference>
<evidence type="ECO:0000256" key="2">
    <source>
        <dbReference type="SAM" id="MobiDB-lite"/>
    </source>
</evidence>
<dbReference type="SUPFAM" id="SSF52540">
    <property type="entry name" value="P-loop containing nucleoside triphosphate hydrolases"/>
    <property type="match status" value="1"/>
</dbReference>
<feature type="compositionally biased region" description="Basic and acidic residues" evidence="2">
    <location>
        <begin position="674"/>
        <end position="691"/>
    </location>
</feature>
<dbReference type="EMBL" id="JAGTXO010000060">
    <property type="protein sequence ID" value="KAG8457903.1"/>
    <property type="molecule type" value="Genomic_DNA"/>
</dbReference>
<dbReference type="InterPro" id="IPR037359">
    <property type="entry name" value="NST/OST"/>
</dbReference>
<keyword evidence="4" id="KW-1185">Reference proteome</keyword>
<protein>
    <submittedName>
        <fullName evidence="3">Uncharacterized protein</fullName>
    </submittedName>
</protein>
<dbReference type="Proteomes" id="UP000751190">
    <property type="component" value="Unassembled WGS sequence"/>
</dbReference>
<name>A0A8J5X7J9_DIALT</name>
<gene>
    <name evidence="3" type="ORF">KFE25_011969</name>
</gene>
<feature type="compositionally biased region" description="Basic residues" evidence="2">
    <location>
        <begin position="735"/>
        <end position="745"/>
    </location>
</feature>
<accession>A0A8J5X7J9</accession>
<dbReference type="PANTHER" id="PTHR10605:SF56">
    <property type="entry name" value="BIFUNCTIONAL HEPARAN SULFATE N-DEACETYLASE_N-SULFOTRANSFERASE"/>
    <property type="match status" value="1"/>
</dbReference>
<comment type="caution">
    <text evidence="3">The sequence shown here is derived from an EMBL/GenBank/DDBJ whole genome shotgun (WGS) entry which is preliminary data.</text>
</comment>
<feature type="compositionally biased region" description="Gly residues" evidence="2">
    <location>
        <begin position="695"/>
        <end position="706"/>
    </location>
</feature>
<feature type="compositionally biased region" description="Basic and acidic residues" evidence="2">
    <location>
        <begin position="746"/>
        <end position="758"/>
    </location>
</feature>
<dbReference type="InterPro" id="IPR027417">
    <property type="entry name" value="P-loop_NTPase"/>
</dbReference>
<evidence type="ECO:0000313" key="3">
    <source>
        <dbReference type="EMBL" id="KAG8457903.1"/>
    </source>
</evidence>
<feature type="compositionally biased region" description="Basic and acidic residues" evidence="2">
    <location>
        <begin position="722"/>
        <end position="734"/>
    </location>
</feature>
<keyword evidence="1" id="KW-0808">Transferase</keyword>
<proteinExistence type="predicted"/>
<sequence>MAVVGLARTAALTVAACLVGLLIGRAGVGAPQSALEARSPVSPVGVARRGQIPRGAASGEQIPLSQLELLEEDVVERPVALPATSREAFGFAPTAARARRAVKRGRARNGSLGARMWAAELGDEPGSASRVEHPSGGFPSLLVLGTSKGGSTFLFDCLASALHPRAVCGSESAADWLGPSCAGRGRRFVLPALRVHVQTHQLSVDRPRVSRIVTNIIKENYAIVQAMYHGPKAASHRQAYYRGPQLPLELWELAAGHRGRHAGAGGEAQRAHSLVRALLDACAEHAGNGHDGCPVMARNGAVHAWRTADRRMGEACGVRAPMVGHGPGGGPYASPPLEALVGARCGGGAAGARGVGARGGSGGMNVSRLLAPLSFLADVRAFPTLPREMADPESPDLARGGGRSPIVGLDACPYYLAEPTAAMLLSAIAPPSVPLRLVVLLRAPVARAYSEWSMASSWKGRHHRSHSFEKAASEQLRQLERCVRASGGLALSGLVGGGCTERTFRQVEKDCIKNDYYRYVSNSLYGVHLRNWLATFDPSSFLLLETEAMKAMAASDLLHLVASHAGVSLPLALPPSLLARCEARSMGGALPNHKTRDVPLDAEVEWRLRGIYFPTGTERLWALNMVLPPQLARRSGDESVGAREYACSRVRCAPAGPSTPTPWERARGAPPPARTREVSDPARGDAREPQSGRRGQSGGGGEGGSGHDASGTKSVRRVLRANARDGRARGDGARRARRGLPRRRLERREAAAPDERHGPAALARDVRMGPLPG</sequence>
<dbReference type="OrthoDB" id="10671316at2759"/>
<dbReference type="PANTHER" id="PTHR10605">
    <property type="entry name" value="HEPARAN SULFATE SULFOTRANSFERASE"/>
    <property type="match status" value="1"/>
</dbReference>
<evidence type="ECO:0000256" key="1">
    <source>
        <dbReference type="ARBA" id="ARBA00022679"/>
    </source>
</evidence>
<organism evidence="3 4">
    <name type="scientific">Diacronema lutheri</name>
    <name type="common">Unicellular marine alga</name>
    <name type="synonym">Monochrysis lutheri</name>
    <dbReference type="NCBI Taxonomy" id="2081491"/>
    <lineage>
        <taxon>Eukaryota</taxon>
        <taxon>Haptista</taxon>
        <taxon>Haptophyta</taxon>
        <taxon>Pavlovophyceae</taxon>
        <taxon>Pavlovales</taxon>
        <taxon>Pavlovaceae</taxon>
        <taxon>Diacronema</taxon>
    </lineage>
</organism>
<reference evidence="3" key="1">
    <citation type="submission" date="2021-05" db="EMBL/GenBank/DDBJ databases">
        <title>The genome of the haptophyte Pavlova lutheri (Diacronema luteri, Pavlovales) - a model for lipid biosynthesis in eukaryotic algae.</title>
        <authorList>
            <person name="Hulatt C.J."/>
            <person name="Posewitz M.C."/>
        </authorList>
    </citation>
    <scope>NUCLEOTIDE SEQUENCE</scope>
    <source>
        <strain evidence="3">NIVA-4/92</strain>
    </source>
</reference>
<feature type="region of interest" description="Disordered" evidence="2">
    <location>
        <begin position="652"/>
        <end position="773"/>
    </location>
</feature>